<name>A0A702PMR4_SALER</name>
<reference evidence="3" key="1">
    <citation type="journal article" date="2018" name="Genome Biol.">
        <title>SKESA: strategic k-mer extension for scrupulous assemblies.</title>
        <authorList>
            <person name="Souvorov A."/>
            <person name="Agarwala R."/>
            <person name="Lipman D.J."/>
        </authorList>
    </citation>
    <scope>NUCLEOTIDE SEQUENCE</scope>
    <source>
        <strain evidence="3">12-2127</strain>
    </source>
</reference>
<organism evidence="3">
    <name type="scientific">Salmonella enterica subsp. salamae</name>
    <dbReference type="NCBI Taxonomy" id="59202"/>
    <lineage>
        <taxon>Bacteria</taxon>
        <taxon>Pseudomonadati</taxon>
        <taxon>Pseudomonadota</taxon>
        <taxon>Gammaproteobacteria</taxon>
        <taxon>Enterobacterales</taxon>
        <taxon>Enterobacteriaceae</taxon>
        <taxon>Salmonella</taxon>
    </lineage>
</organism>
<feature type="transmembrane region" description="Helical" evidence="2">
    <location>
        <begin position="107"/>
        <end position="127"/>
    </location>
</feature>
<feature type="coiled-coil region" evidence="1">
    <location>
        <begin position="33"/>
        <end position="98"/>
    </location>
</feature>
<gene>
    <name evidence="3" type="ORF">G0D74_04375</name>
</gene>
<dbReference type="AlphaFoldDB" id="A0A702PMR4"/>
<evidence type="ECO:0000313" key="3">
    <source>
        <dbReference type="EMBL" id="HAC6950956.1"/>
    </source>
</evidence>
<keyword evidence="2" id="KW-0812">Transmembrane</keyword>
<evidence type="ECO:0000256" key="1">
    <source>
        <dbReference type="SAM" id="Coils"/>
    </source>
</evidence>
<keyword evidence="2" id="KW-1133">Transmembrane helix</keyword>
<dbReference type="EMBL" id="DAAMJT010000004">
    <property type="protein sequence ID" value="HAC6950956.1"/>
    <property type="molecule type" value="Genomic_DNA"/>
</dbReference>
<evidence type="ECO:0000256" key="2">
    <source>
        <dbReference type="SAM" id="Phobius"/>
    </source>
</evidence>
<keyword evidence="2" id="KW-0472">Membrane</keyword>
<comment type="caution">
    <text evidence="3">The sequence shown here is derived from an EMBL/GenBank/DDBJ whole genome shotgun (WGS) entry which is preliminary data.</text>
</comment>
<protein>
    <submittedName>
        <fullName evidence="3">Uncharacterized protein</fullName>
    </submittedName>
</protein>
<accession>A0A702PMR4</accession>
<keyword evidence="1" id="KW-0175">Coiled coil</keyword>
<sequence length="548" mass="60071">MATVGESLKANIRIGGNIDPSWRNSVSALKKGLSGATSEVNRLTREQDKLARKIREGVKAGKDISGLKADYEKLGKKIKDATGQQDKFNRQLERAERLERWKGRGKMALKGAGGLVIGGGLASWGMLAGGAAAVMNRNSLTAENAGKARSYGVDYGTYAAWDSLGKQMGLNGENLGDLAEELKNKVGEYKALGKMSSLEDAFSMMGFGEHDFAGLDNLQMMEKIFERALRMEDEQKAASALDMLMGGEANKILTWMRLSGRTYRDLIDEQKRYNLVTREGAGGAVEGHVALSNLQTVLSSAIDEISGQLGKDLAPTIREVTDDLAGWFKDGGIPRIKDFIHDDAIPALMFFGEGVWTIGRAAYGLASNLIKWGLVSDERDDRRDVLRSMARTGSVDLARKTAAGNGQSEWFEQQLKENPDLPGQIIRTWTRTRGFMGIGDDDDAFNKSLERYLGPKSEPDWMGMQKKMQDMLPPGKGAADPLSALKYEPGQSLRMEVKPVYQIRADFSITQRPGEDGTQLAQRVTDNLGDINFGQRASMTDAYAGWDN</sequence>
<proteinExistence type="predicted"/>
<reference evidence="3" key="2">
    <citation type="submission" date="2018-07" db="EMBL/GenBank/DDBJ databases">
        <authorList>
            <consortium name="NCBI Pathogen Detection Project"/>
        </authorList>
    </citation>
    <scope>NUCLEOTIDE SEQUENCE</scope>
    <source>
        <strain evidence="3">12-2127</strain>
    </source>
</reference>